<evidence type="ECO:0000256" key="2">
    <source>
        <dbReference type="ARBA" id="ARBA00022448"/>
    </source>
</evidence>
<dbReference type="GO" id="GO:0006607">
    <property type="term" value="P:NLS-bearing protein import into nucleus"/>
    <property type="evidence" value="ECO:0000318"/>
    <property type="project" value="GO_Central"/>
</dbReference>
<comment type="similarity">
    <text evidence="1 5">Belongs to the importin alpha family.</text>
</comment>
<dbReference type="STRING" id="29655.A0A0K9NP74"/>
<gene>
    <name evidence="6" type="ORF">ZOSMA_75G00120</name>
</gene>
<dbReference type="Pfam" id="PF13513">
    <property type="entry name" value="HEAT_EZ"/>
    <property type="match status" value="1"/>
</dbReference>
<dbReference type="GO" id="GO:0005634">
    <property type="term" value="C:nucleus"/>
    <property type="evidence" value="ECO:0000318"/>
    <property type="project" value="GO_Central"/>
</dbReference>
<evidence type="ECO:0000313" key="6">
    <source>
        <dbReference type="EMBL" id="KMZ58579.1"/>
    </source>
</evidence>
<evidence type="ECO:0000256" key="4">
    <source>
        <dbReference type="ARBA" id="ARBA00022927"/>
    </source>
</evidence>
<dbReference type="EMBL" id="LFYR01001913">
    <property type="protein sequence ID" value="KMZ58579.1"/>
    <property type="molecule type" value="Genomic_DNA"/>
</dbReference>
<dbReference type="Gene3D" id="1.25.10.10">
    <property type="entry name" value="Leucine-rich Repeat Variant"/>
    <property type="match status" value="1"/>
</dbReference>
<comment type="function">
    <text evidence="5">Binds specifically and directly to substrates containing either a simple or bipartite NLS motif. Promotes docking of import substrates to the nuclear envelope.</text>
</comment>
<dbReference type="Proteomes" id="UP000036987">
    <property type="component" value="Unassembled WGS sequence"/>
</dbReference>
<dbReference type="SUPFAM" id="SSF48371">
    <property type="entry name" value="ARM repeat"/>
    <property type="match status" value="1"/>
</dbReference>
<keyword evidence="3" id="KW-0677">Repeat</keyword>
<keyword evidence="7" id="KW-1185">Reference proteome</keyword>
<evidence type="ECO:0000256" key="1">
    <source>
        <dbReference type="ARBA" id="ARBA00010394"/>
    </source>
</evidence>
<dbReference type="Pfam" id="PF16186">
    <property type="entry name" value="Arm_3"/>
    <property type="match status" value="1"/>
</dbReference>
<sequence length="528" mass="57537">MTDLRRSGSSSIFSCQNRDPIKLSVHSGTAHRRRQNAVAIGKERRNALMRTKRLRLDGVDCNDDGVLVEGSGMIVDQRNIDLNAQISRAVEGLRSSISFVGQGSAQKISQTLCYLRQILSNSGAPPVEVAIQAGAVPILGHCLLVCLPDEQLLDAAWCLTNIAAGESEQTKAILPALPMLIANLGEKSSVSVREQCAWALGNAASEECLRNTLVSHGALLPLALMLQSDNSSLARISAWTLCNLIKGSDSNTAMELIMINGVSEAIIKNLKNVEDELSTEVSWIVTYLSALSQNATSILVRNGIIPLLVENLQKSKSLNSIIPILRSLGNCVVGDSHTINGVLLAGQNITNDLISLLVKYMESEHNRFMKKEATRLVSKIAAASFKHKQLMYSSKTTRVLLHLLSTATFDVRKEAAYALGSLCVVTLSEDDRKSIILTDHLVSIVEGGCLSGFIVLVKSPDFEAAKFGLHFLELVLRGMPNGQGPKLVEKEDGIDAIERFQFHKNDDIRNMANYLLDVYFGEAYRGLE</sequence>
<dbReference type="SMART" id="SM00185">
    <property type="entry name" value="ARM"/>
    <property type="match status" value="5"/>
</dbReference>
<dbReference type="PANTHER" id="PTHR23316">
    <property type="entry name" value="IMPORTIN ALPHA"/>
    <property type="match status" value="1"/>
</dbReference>
<name>A0A0K9NP74_ZOSMR</name>
<organism evidence="6 7">
    <name type="scientific">Zostera marina</name>
    <name type="common">Eelgrass</name>
    <dbReference type="NCBI Taxonomy" id="29655"/>
    <lineage>
        <taxon>Eukaryota</taxon>
        <taxon>Viridiplantae</taxon>
        <taxon>Streptophyta</taxon>
        <taxon>Embryophyta</taxon>
        <taxon>Tracheophyta</taxon>
        <taxon>Spermatophyta</taxon>
        <taxon>Magnoliopsida</taxon>
        <taxon>Liliopsida</taxon>
        <taxon>Zosteraceae</taxon>
        <taxon>Zostera</taxon>
    </lineage>
</organism>
<dbReference type="OrthoDB" id="29145at2759"/>
<accession>A0A0K9NP74</accession>
<dbReference type="InterPro" id="IPR016024">
    <property type="entry name" value="ARM-type_fold"/>
</dbReference>
<proteinExistence type="inferred from homology"/>
<comment type="caution">
    <text evidence="6">The sequence shown here is derived from an EMBL/GenBank/DDBJ whole genome shotgun (WGS) entry which is preliminary data.</text>
</comment>
<comment type="subunit">
    <text evidence="5">Forms a complex with importin subunit beta-1.</text>
</comment>
<dbReference type="GO" id="GO:0008139">
    <property type="term" value="F:nuclear localization sequence binding"/>
    <property type="evidence" value="ECO:0000318"/>
    <property type="project" value="GO_Central"/>
</dbReference>
<keyword evidence="4 5" id="KW-0653">Protein transport</keyword>
<dbReference type="InterPro" id="IPR011989">
    <property type="entry name" value="ARM-like"/>
</dbReference>
<protein>
    <recommendedName>
        <fullName evidence="5">Importin subunit alpha</fullName>
    </recommendedName>
</protein>
<dbReference type="InterPro" id="IPR032413">
    <property type="entry name" value="Arm_3"/>
</dbReference>
<dbReference type="InterPro" id="IPR000225">
    <property type="entry name" value="Armadillo"/>
</dbReference>
<dbReference type="GO" id="GO:0061608">
    <property type="term" value="F:nuclear import signal receptor activity"/>
    <property type="evidence" value="ECO:0000318"/>
    <property type="project" value="GO_Central"/>
</dbReference>
<evidence type="ECO:0000313" key="7">
    <source>
        <dbReference type="Proteomes" id="UP000036987"/>
    </source>
</evidence>
<dbReference type="AlphaFoldDB" id="A0A0K9NP74"/>
<dbReference type="InterPro" id="IPR024931">
    <property type="entry name" value="Importin_alpha"/>
</dbReference>
<dbReference type="PIRSF" id="PIRSF005673">
    <property type="entry name" value="Importin_alpha"/>
    <property type="match status" value="1"/>
</dbReference>
<evidence type="ECO:0000256" key="3">
    <source>
        <dbReference type="ARBA" id="ARBA00022737"/>
    </source>
</evidence>
<keyword evidence="2 5" id="KW-0813">Transport</keyword>
<evidence type="ECO:0000256" key="5">
    <source>
        <dbReference type="PIRNR" id="PIRNR005673"/>
    </source>
</evidence>
<dbReference type="GO" id="GO:0005737">
    <property type="term" value="C:cytoplasm"/>
    <property type="evidence" value="ECO:0007669"/>
    <property type="project" value="InterPro"/>
</dbReference>
<reference evidence="7" key="1">
    <citation type="journal article" date="2016" name="Nature">
        <title>The genome of the seagrass Zostera marina reveals angiosperm adaptation to the sea.</title>
        <authorList>
            <person name="Olsen J.L."/>
            <person name="Rouze P."/>
            <person name="Verhelst B."/>
            <person name="Lin Y.-C."/>
            <person name="Bayer T."/>
            <person name="Collen J."/>
            <person name="Dattolo E."/>
            <person name="De Paoli E."/>
            <person name="Dittami S."/>
            <person name="Maumus F."/>
            <person name="Michel G."/>
            <person name="Kersting A."/>
            <person name="Lauritano C."/>
            <person name="Lohaus R."/>
            <person name="Toepel M."/>
            <person name="Tonon T."/>
            <person name="Vanneste K."/>
            <person name="Amirebrahimi M."/>
            <person name="Brakel J."/>
            <person name="Bostroem C."/>
            <person name="Chovatia M."/>
            <person name="Grimwood J."/>
            <person name="Jenkins J.W."/>
            <person name="Jueterbock A."/>
            <person name="Mraz A."/>
            <person name="Stam W.T."/>
            <person name="Tice H."/>
            <person name="Bornberg-Bauer E."/>
            <person name="Green P.J."/>
            <person name="Pearson G.A."/>
            <person name="Procaccini G."/>
            <person name="Duarte C.M."/>
            <person name="Schmutz J."/>
            <person name="Reusch T.B.H."/>
            <person name="Van de Peer Y."/>
        </authorList>
    </citation>
    <scope>NUCLEOTIDE SEQUENCE [LARGE SCALE GENOMIC DNA]</scope>
    <source>
        <strain evidence="7">cv. Finnish</strain>
    </source>
</reference>